<keyword evidence="1" id="KW-0479">Metal-binding</keyword>
<dbReference type="PROSITE" id="PS51128">
    <property type="entry name" value="ZF_DKSA_2"/>
    <property type="match status" value="1"/>
</dbReference>
<dbReference type="SUPFAM" id="SSF57716">
    <property type="entry name" value="Glucocorticoid receptor-like (DNA-binding domain)"/>
    <property type="match status" value="1"/>
</dbReference>
<dbReference type="Pfam" id="PF01258">
    <property type="entry name" value="zf-dskA_traR"/>
    <property type="match status" value="1"/>
</dbReference>
<dbReference type="GO" id="GO:0008270">
    <property type="term" value="F:zinc ion binding"/>
    <property type="evidence" value="ECO:0007669"/>
    <property type="project" value="UniProtKB-KW"/>
</dbReference>
<evidence type="ECO:0000256" key="1">
    <source>
        <dbReference type="ARBA" id="ARBA00022723"/>
    </source>
</evidence>
<organism evidence="7 8">
    <name type="scientific">Candidatus Kaiserbacteria bacterium CG10_big_fil_rev_8_21_14_0_10_56_12</name>
    <dbReference type="NCBI Taxonomy" id="1974611"/>
    <lineage>
        <taxon>Bacteria</taxon>
        <taxon>Candidatus Kaiseribacteriota</taxon>
    </lineage>
</organism>
<evidence type="ECO:0000256" key="3">
    <source>
        <dbReference type="ARBA" id="ARBA00022833"/>
    </source>
</evidence>
<evidence type="ECO:0000256" key="2">
    <source>
        <dbReference type="ARBA" id="ARBA00022771"/>
    </source>
</evidence>
<evidence type="ECO:0000313" key="7">
    <source>
        <dbReference type="EMBL" id="PIR83077.1"/>
    </source>
</evidence>
<dbReference type="Gene3D" id="1.20.120.910">
    <property type="entry name" value="DksA, coiled-coil domain"/>
    <property type="match status" value="1"/>
</dbReference>
<proteinExistence type="predicted"/>
<evidence type="ECO:0000259" key="6">
    <source>
        <dbReference type="Pfam" id="PF01258"/>
    </source>
</evidence>
<feature type="domain" description="Zinc finger DksA/TraR C4-type" evidence="6">
    <location>
        <begin position="65"/>
        <end position="93"/>
    </location>
</feature>
<gene>
    <name evidence="7" type="ORF">COU19_02540</name>
</gene>
<sequence length="96" mass="10483">MRGVGRKSAVVPDDWEVAPAEEGRETDSVDQADVTTSRENEAAVLDALESHYDNVLAALRRIEKGTYGHCEVCDTLLPEARLEANPAATTCAEHMR</sequence>
<name>A0A2H0U9K8_9BACT</name>
<keyword evidence="3" id="KW-0862">Zinc</keyword>
<evidence type="ECO:0000256" key="5">
    <source>
        <dbReference type="SAM" id="MobiDB-lite"/>
    </source>
</evidence>
<comment type="caution">
    <text evidence="7">The sequence shown here is derived from an EMBL/GenBank/DDBJ whole genome shotgun (WGS) entry which is preliminary data.</text>
</comment>
<dbReference type="AlphaFoldDB" id="A0A2H0U9K8"/>
<reference evidence="8" key="1">
    <citation type="submission" date="2017-09" db="EMBL/GenBank/DDBJ databases">
        <title>Depth-based differentiation of microbial function through sediment-hosted aquifers and enrichment of novel symbionts in the deep terrestrial subsurface.</title>
        <authorList>
            <person name="Probst A.J."/>
            <person name="Ladd B."/>
            <person name="Jarett J.K."/>
            <person name="Geller-Mcgrath D.E."/>
            <person name="Sieber C.M.K."/>
            <person name="Emerson J.B."/>
            <person name="Anantharaman K."/>
            <person name="Thomas B.C."/>
            <person name="Malmstrom R."/>
            <person name="Stieglmeier M."/>
            <person name="Klingl A."/>
            <person name="Woyke T."/>
            <person name="Ryan C.M."/>
            <person name="Banfield J.F."/>
        </authorList>
    </citation>
    <scope>NUCLEOTIDE SEQUENCE [LARGE SCALE GENOMIC DNA]</scope>
</reference>
<feature type="zinc finger region" description="dksA C4-type" evidence="4">
    <location>
        <begin position="70"/>
        <end position="94"/>
    </location>
</feature>
<dbReference type="EMBL" id="PFBL01000021">
    <property type="protein sequence ID" value="PIR83077.1"/>
    <property type="molecule type" value="Genomic_DNA"/>
</dbReference>
<accession>A0A2H0U9K8</accession>
<feature type="region of interest" description="Disordered" evidence="5">
    <location>
        <begin position="1"/>
        <end position="37"/>
    </location>
</feature>
<protein>
    <recommendedName>
        <fullName evidence="6">Zinc finger DksA/TraR C4-type domain-containing protein</fullName>
    </recommendedName>
</protein>
<evidence type="ECO:0000256" key="4">
    <source>
        <dbReference type="PROSITE-ProRule" id="PRU00510"/>
    </source>
</evidence>
<evidence type="ECO:0000313" key="8">
    <source>
        <dbReference type="Proteomes" id="UP000230179"/>
    </source>
</evidence>
<dbReference type="PANTHER" id="PTHR33823">
    <property type="entry name" value="RNA POLYMERASE-BINDING TRANSCRIPTION FACTOR DKSA-RELATED"/>
    <property type="match status" value="1"/>
</dbReference>
<dbReference type="Proteomes" id="UP000230179">
    <property type="component" value="Unassembled WGS sequence"/>
</dbReference>
<keyword evidence="2" id="KW-0863">Zinc-finger</keyword>
<dbReference type="InterPro" id="IPR000962">
    <property type="entry name" value="Znf_DskA_TraR"/>
</dbReference>